<feature type="signal peptide" evidence="1">
    <location>
        <begin position="1"/>
        <end position="17"/>
    </location>
</feature>
<organism evidence="2">
    <name type="scientific">Anopheles darlingi</name>
    <name type="common">Mosquito</name>
    <dbReference type="NCBI Taxonomy" id="43151"/>
    <lineage>
        <taxon>Eukaryota</taxon>
        <taxon>Metazoa</taxon>
        <taxon>Ecdysozoa</taxon>
        <taxon>Arthropoda</taxon>
        <taxon>Hexapoda</taxon>
        <taxon>Insecta</taxon>
        <taxon>Pterygota</taxon>
        <taxon>Neoptera</taxon>
        <taxon>Endopterygota</taxon>
        <taxon>Diptera</taxon>
        <taxon>Nematocera</taxon>
        <taxon>Culicoidea</taxon>
        <taxon>Culicidae</taxon>
        <taxon>Anophelinae</taxon>
        <taxon>Anopheles</taxon>
    </lineage>
</organism>
<evidence type="ECO:0000256" key="1">
    <source>
        <dbReference type="SAM" id="SignalP"/>
    </source>
</evidence>
<dbReference type="AlphaFoldDB" id="A0A2M4D7L7"/>
<protein>
    <submittedName>
        <fullName evidence="2">Putative secreted protein</fullName>
    </submittedName>
</protein>
<reference evidence="2" key="1">
    <citation type="submission" date="2018-01" db="EMBL/GenBank/DDBJ databases">
        <title>An insight into the sialome of Amazonian anophelines.</title>
        <authorList>
            <person name="Ribeiro J.M."/>
            <person name="Scarpassa V."/>
            <person name="Calvo E."/>
        </authorList>
    </citation>
    <scope>NUCLEOTIDE SEQUENCE</scope>
</reference>
<accession>A0A2M4D7L7</accession>
<keyword evidence="1" id="KW-0732">Signal</keyword>
<evidence type="ECO:0000313" key="2">
    <source>
        <dbReference type="EMBL" id="MBW73570.1"/>
    </source>
</evidence>
<sequence>MQLLLLLLLLPSVRVCALSCVRAACRWSLHRFQVLLFSLTEETRDCPIVPAPDGPYCLPYPWQRRRSRRRWRDKRKR</sequence>
<dbReference type="EMBL" id="GGFL01009392">
    <property type="protein sequence ID" value="MBW73570.1"/>
    <property type="molecule type" value="Transcribed_RNA"/>
</dbReference>
<name>A0A2M4D7L7_ANODA</name>
<proteinExistence type="predicted"/>
<feature type="chain" id="PRO_5014740303" evidence="1">
    <location>
        <begin position="18"/>
        <end position="77"/>
    </location>
</feature>